<dbReference type="Proteomes" id="UP000737402">
    <property type="component" value="Unassembled WGS sequence"/>
</dbReference>
<gene>
    <name evidence="1" type="ORF">JOC95_003974</name>
</gene>
<reference evidence="1 2" key="1">
    <citation type="submission" date="2021-01" db="EMBL/GenBank/DDBJ databases">
        <title>Genomic Encyclopedia of Type Strains, Phase IV (KMG-IV): sequencing the most valuable type-strain genomes for metagenomic binning, comparative biology and taxonomic classification.</title>
        <authorList>
            <person name="Goeker M."/>
        </authorList>
    </citation>
    <scope>NUCLEOTIDE SEQUENCE [LARGE SCALE GENOMIC DNA]</scope>
    <source>
        <strain evidence="1 2">DSM 25879</strain>
    </source>
</reference>
<dbReference type="Gene3D" id="3.40.250.10">
    <property type="entry name" value="Rhodanese-like domain"/>
    <property type="match status" value="1"/>
</dbReference>
<dbReference type="RefSeq" id="WP_204419298.1">
    <property type="nucleotide sequence ID" value="NZ_JAFBED010000013.1"/>
</dbReference>
<name>A0ABS2P525_9BACI</name>
<protein>
    <submittedName>
        <fullName evidence="1">Rhodanese-related sulfurtransferase</fullName>
    </submittedName>
</protein>
<evidence type="ECO:0000313" key="1">
    <source>
        <dbReference type="EMBL" id="MBM7622064.1"/>
    </source>
</evidence>
<accession>A0ABS2P525</accession>
<keyword evidence="2" id="KW-1185">Reference proteome</keyword>
<dbReference type="EMBL" id="JAFBED010000013">
    <property type="protein sequence ID" value="MBM7622064.1"/>
    <property type="molecule type" value="Genomic_DNA"/>
</dbReference>
<evidence type="ECO:0000313" key="2">
    <source>
        <dbReference type="Proteomes" id="UP000737402"/>
    </source>
</evidence>
<sequence>MIWFLMIIISIIAFFIYLRYVPVQGVPCIASVFQDKDVKILDVRDYNQSYKSPVKNSINIPVAYLKRNYHELADSKIIVVASDSLEKNISIRFLKTKGINVLGYTFTNCPCKKQIRQTMA</sequence>
<comment type="caution">
    <text evidence="1">The sequence shown here is derived from an EMBL/GenBank/DDBJ whole genome shotgun (WGS) entry which is preliminary data.</text>
</comment>
<proteinExistence type="predicted"/>
<organism evidence="1 2">
    <name type="scientific">Sutcliffiella tianshenii</name>
    <dbReference type="NCBI Taxonomy" id="1463404"/>
    <lineage>
        <taxon>Bacteria</taxon>
        <taxon>Bacillati</taxon>
        <taxon>Bacillota</taxon>
        <taxon>Bacilli</taxon>
        <taxon>Bacillales</taxon>
        <taxon>Bacillaceae</taxon>
        <taxon>Sutcliffiella</taxon>
    </lineage>
</organism>
<dbReference type="SUPFAM" id="SSF52821">
    <property type="entry name" value="Rhodanese/Cell cycle control phosphatase"/>
    <property type="match status" value="1"/>
</dbReference>
<dbReference type="InterPro" id="IPR036873">
    <property type="entry name" value="Rhodanese-like_dom_sf"/>
</dbReference>